<organism evidence="1 2">
    <name type="scientific">Microbacterium bandirmense</name>
    <dbReference type="NCBI Taxonomy" id="3122050"/>
    <lineage>
        <taxon>Bacteria</taxon>
        <taxon>Bacillati</taxon>
        <taxon>Actinomycetota</taxon>
        <taxon>Actinomycetes</taxon>
        <taxon>Micrococcales</taxon>
        <taxon>Microbacteriaceae</taxon>
        <taxon>Microbacterium</taxon>
    </lineage>
</organism>
<protein>
    <submittedName>
        <fullName evidence="1">GAF domain-containing protein</fullName>
    </submittedName>
</protein>
<name>A0ABU8L8R9_9MICO</name>
<reference evidence="1 2" key="1">
    <citation type="submission" date="2024-02" db="EMBL/GenBank/DDBJ databases">
        <authorList>
            <person name="Saticioglu I.B."/>
        </authorList>
    </citation>
    <scope>NUCLEOTIDE SEQUENCE [LARGE SCALE GENOMIC DNA]</scope>
    <source>
        <strain evidence="1 2">Mu-80</strain>
    </source>
</reference>
<evidence type="ECO:0000313" key="1">
    <source>
        <dbReference type="EMBL" id="MEJ1087719.1"/>
    </source>
</evidence>
<sequence length="162" mass="17822">MEPLAFRAPMRSRDDDVPRGVAADRAIEHAVCGIGARLEPPPASLREALTAVDAAYGERTARRLERFAAATRGSFVWTRDTSESFWLGRLSGAWRYDSSAGAAAVDLVHVRSCEWMPSPIPDHEVPPSVHRAFARGGRNWQQIRAADAAPASARVWSRETSR</sequence>
<proteinExistence type="predicted"/>
<dbReference type="EMBL" id="JBBDGM010000003">
    <property type="protein sequence ID" value="MEJ1087719.1"/>
    <property type="molecule type" value="Genomic_DNA"/>
</dbReference>
<dbReference type="RefSeq" id="WP_337331377.1">
    <property type="nucleotide sequence ID" value="NZ_JBBDGM010000003.1"/>
</dbReference>
<evidence type="ECO:0000313" key="2">
    <source>
        <dbReference type="Proteomes" id="UP001371224"/>
    </source>
</evidence>
<comment type="caution">
    <text evidence="1">The sequence shown here is derived from an EMBL/GenBank/DDBJ whole genome shotgun (WGS) entry which is preliminary data.</text>
</comment>
<accession>A0ABU8L8R9</accession>
<keyword evidence="2" id="KW-1185">Reference proteome</keyword>
<dbReference type="Proteomes" id="UP001371224">
    <property type="component" value="Unassembled WGS sequence"/>
</dbReference>
<gene>
    <name evidence="1" type="ORF">WDU99_05260</name>
</gene>